<dbReference type="GO" id="GO:0005829">
    <property type="term" value="C:cytosol"/>
    <property type="evidence" value="ECO:0007669"/>
    <property type="project" value="TreeGrafter"/>
</dbReference>
<dbReference type="Proteomes" id="UP000005439">
    <property type="component" value="Chromosome"/>
</dbReference>
<evidence type="ECO:0000256" key="2">
    <source>
        <dbReference type="ARBA" id="ARBA00022777"/>
    </source>
</evidence>
<dbReference type="InterPro" id="IPR029056">
    <property type="entry name" value="Ribokinase-like"/>
</dbReference>
<dbReference type="AlphaFoldDB" id="G8TW16"/>
<dbReference type="STRING" id="679936.Sulac_2480"/>
<evidence type="ECO:0000259" key="3">
    <source>
        <dbReference type="Pfam" id="PF00294"/>
    </source>
</evidence>
<dbReference type="KEGG" id="sap:Sulac_2480"/>
<reference evidence="4 5" key="2">
    <citation type="journal article" date="2012" name="Stand. Genomic Sci.">
        <title>Complete genome sequence of the moderately thermophilic mineral-sulfide-oxidizing firmicute Sulfobacillus acidophilus type strain (NAL(T)).</title>
        <authorList>
            <person name="Anderson I."/>
            <person name="Chertkov O."/>
            <person name="Chen A."/>
            <person name="Saunders E."/>
            <person name="Lapidus A."/>
            <person name="Nolan M."/>
            <person name="Lucas S."/>
            <person name="Hammon N."/>
            <person name="Deshpande S."/>
            <person name="Cheng J.F."/>
            <person name="Han C."/>
            <person name="Tapia R."/>
            <person name="Goodwin L.A."/>
            <person name="Pitluck S."/>
            <person name="Liolios K."/>
            <person name="Pagani I."/>
            <person name="Ivanova N."/>
            <person name="Mikhailova N."/>
            <person name="Pati A."/>
            <person name="Palaniappan K."/>
            <person name="Land M."/>
            <person name="Pan C."/>
            <person name="Rohde M."/>
            <person name="Pukall R."/>
            <person name="Goker M."/>
            <person name="Detter J.C."/>
            <person name="Woyke T."/>
            <person name="Bristow J."/>
            <person name="Eisen J.A."/>
            <person name="Markowitz V."/>
            <person name="Hugenholtz P."/>
            <person name="Kyrpides N.C."/>
            <person name="Klenk H.P."/>
            <person name="Mavromatis K."/>
        </authorList>
    </citation>
    <scope>NUCLEOTIDE SEQUENCE [LARGE SCALE GENOMIC DNA]</scope>
    <source>
        <strain evidence="5">ATCC 700253 / DSM 10332 / NAL</strain>
    </source>
</reference>
<protein>
    <submittedName>
        <fullName evidence="4">PfkB domain protein</fullName>
    </submittedName>
</protein>
<dbReference type="HOGENOM" id="CLU_027634_7_1_9"/>
<keyword evidence="5" id="KW-1185">Reference proteome</keyword>
<sequence length="317" mass="34713">MERVSVVGSILVDLWLTVPRLPDRGGDVLAEERRLFVGGGFNIAYALRQWEVPVRYVGWVGGGSFGRLVSESLRRHGVQQALPTVEAADTGFDIVLREPDGERTFVTTPGVESRLTRAALESVDWPANEITYVSGYDLLYPETGQAVSDWLRNEGRSHRLVFDPGPLVGELAPERLQVILDRTWLLSLNRREAFRLTGHDTPEAACRALADRSQASIILWRAGAHGAYLYEAGGDGHYLPPYRPRQVVDTTGAGDTHTGTFLAAWLHGESAFQAGWWANVAAALSVETIGPATAPPKQVVKRILLDAGSNVPDKDRP</sequence>
<evidence type="ECO:0000313" key="5">
    <source>
        <dbReference type="Proteomes" id="UP000005439"/>
    </source>
</evidence>
<dbReference type="PATRIC" id="fig|679936.5.peg.2567"/>
<reference evidence="5" key="1">
    <citation type="submission" date="2011-12" db="EMBL/GenBank/DDBJ databases">
        <title>The complete genome of chromosome of Sulfobacillus acidophilus DSM 10332.</title>
        <authorList>
            <person name="Lucas S."/>
            <person name="Han J."/>
            <person name="Lapidus A."/>
            <person name="Bruce D."/>
            <person name="Goodwin L."/>
            <person name="Pitluck S."/>
            <person name="Peters L."/>
            <person name="Kyrpides N."/>
            <person name="Mavromatis K."/>
            <person name="Ivanova N."/>
            <person name="Mikhailova N."/>
            <person name="Chertkov O."/>
            <person name="Saunders E."/>
            <person name="Detter J.C."/>
            <person name="Tapia R."/>
            <person name="Han C."/>
            <person name="Land M."/>
            <person name="Hauser L."/>
            <person name="Markowitz V."/>
            <person name="Cheng J.-F."/>
            <person name="Hugenholtz P."/>
            <person name="Woyke T."/>
            <person name="Wu D."/>
            <person name="Pukall R."/>
            <person name="Gehrich-Schroeter G."/>
            <person name="Schneider S."/>
            <person name="Klenk H.-P."/>
            <person name="Eisen J.A."/>
        </authorList>
    </citation>
    <scope>NUCLEOTIDE SEQUENCE [LARGE SCALE GENOMIC DNA]</scope>
    <source>
        <strain evidence="5">ATCC 700253 / DSM 10332 / NAL</strain>
    </source>
</reference>
<dbReference type="GO" id="GO:0016301">
    <property type="term" value="F:kinase activity"/>
    <property type="evidence" value="ECO:0007669"/>
    <property type="project" value="UniProtKB-KW"/>
</dbReference>
<keyword evidence="1" id="KW-0808">Transferase</keyword>
<name>G8TW16_SULAD</name>
<dbReference type="PANTHER" id="PTHR10584">
    <property type="entry name" value="SUGAR KINASE"/>
    <property type="match status" value="1"/>
</dbReference>
<proteinExistence type="predicted"/>
<keyword evidence="2" id="KW-0418">Kinase</keyword>
<dbReference type="Gene3D" id="3.40.1190.20">
    <property type="match status" value="1"/>
</dbReference>
<feature type="domain" description="Carbohydrate kinase PfkB" evidence="3">
    <location>
        <begin position="1"/>
        <end position="296"/>
    </location>
</feature>
<dbReference type="SUPFAM" id="SSF53613">
    <property type="entry name" value="Ribokinase-like"/>
    <property type="match status" value="1"/>
</dbReference>
<gene>
    <name evidence="4" type="ordered locus">Sulac_2480</name>
</gene>
<accession>G8TW16</accession>
<dbReference type="EMBL" id="CP003179">
    <property type="protein sequence ID" value="AEW05943.1"/>
    <property type="molecule type" value="Genomic_DNA"/>
</dbReference>
<dbReference type="InterPro" id="IPR011611">
    <property type="entry name" value="PfkB_dom"/>
</dbReference>
<organism evidence="4 5">
    <name type="scientific">Sulfobacillus acidophilus (strain ATCC 700253 / DSM 10332 / NAL)</name>
    <dbReference type="NCBI Taxonomy" id="679936"/>
    <lineage>
        <taxon>Bacteria</taxon>
        <taxon>Bacillati</taxon>
        <taxon>Bacillota</taxon>
        <taxon>Clostridia</taxon>
        <taxon>Eubacteriales</taxon>
        <taxon>Clostridiales Family XVII. Incertae Sedis</taxon>
        <taxon>Sulfobacillus</taxon>
    </lineage>
</organism>
<evidence type="ECO:0000313" key="4">
    <source>
        <dbReference type="EMBL" id="AEW05943.1"/>
    </source>
</evidence>
<dbReference type="PANTHER" id="PTHR10584:SF166">
    <property type="entry name" value="RIBOKINASE"/>
    <property type="match status" value="1"/>
</dbReference>
<dbReference type="Pfam" id="PF00294">
    <property type="entry name" value="PfkB"/>
    <property type="match status" value="1"/>
</dbReference>
<evidence type="ECO:0000256" key="1">
    <source>
        <dbReference type="ARBA" id="ARBA00022679"/>
    </source>
</evidence>